<gene>
    <name evidence="1" type="ORF">K3G42_002658</name>
</gene>
<keyword evidence="2" id="KW-1185">Reference proteome</keyword>
<organism evidence="1 2">
    <name type="scientific">Sphaerodactylus townsendi</name>
    <dbReference type="NCBI Taxonomy" id="933632"/>
    <lineage>
        <taxon>Eukaryota</taxon>
        <taxon>Metazoa</taxon>
        <taxon>Chordata</taxon>
        <taxon>Craniata</taxon>
        <taxon>Vertebrata</taxon>
        <taxon>Euteleostomi</taxon>
        <taxon>Lepidosauria</taxon>
        <taxon>Squamata</taxon>
        <taxon>Bifurcata</taxon>
        <taxon>Gekkota</taxon>
        <taxon>Sphaerodactylidae</taxon>
        <taxon>Sphaerodactylus</taxon>
    </lineage>
</organism>
<dbReference type="Proteomes" id="UP000827872">
    <property type="component" value="Linkage Group LG01"/>
</dbReference>
<evidence type="ECO:0000313" key="1">
    <source>
        <dbReference type="EMBL" id="KAH8015315.1"/>
    </source>
</evidence>
<reference evidence="1" key="1">
    <citation type="submission" date="2021-08" db="EMBL/GenBank/DDBJ databases">
        <title>The first chromosome-level gecko genome reveals the dynamic sex chromosomes of Neotropical dwarf geckos (Sphaerodactylidae: Sphaerodactylus).</title>
        <authorList>
            <person name="Pinto B.J."/>
            <person name="Keating S.E."/>
            <person name="Gamble T."/>
        </authorList>
    </citation>
    <scope>NUCLEOTIDE SEQUENCE</scope>
    <source>
        <strain evidence="1">TG3544</strain>
    </source>
</reference>
<name>A0ACB8G851_9SAUR</name>
<accession>A0ACB8G851</accession>
<protein>
    <submittedName>
        <fullName evidence="1">Uncharacterized protein</fullName>
    </submittedName>
</protein>
<evidence type="ECO:0000313" key="2">
    <source>
        <dbReference type="Proteomes" id="UP000827872"/>
    </source>
</evidence>
<dbReference type="EMBL" id="CM037614">
    <property type="protein sequence ID" value="KAH8015315.1"/>
    <property type="molecule type" value="Genomic_DNA"/>
</dbReference>
<proteinExistence type="predicted"/>
<comment type="caution">
    <text evidence="1">The sequence shown here is derived from an EMBL/GenBank/DDBJ whole genome shotgun (WGS) entry which is preliminary data.</text>
</comment>
<sequence length="101" mass="10770">MGGSGSPGMGPVNTSLSPPLWLAPHAYACTNMRLRGKRFPINPLFLHFYAPDQGGVCVVSLHNWVKQVAEQLRDPPRSQVQEGSFLLQESSPGTGSPAAGL</sequence>